<name>A0A9P8PJ53_9ASCO</name>
<gene>
    <name evidence="1" type="ORF">OGATHE_002230</name>
</gene>
<reference evidence="1" key="2">
    <citation type="submission" date="2021-01" db="EMBL/GenBank/DDBJ databases">
        <authorList>
            <person name="Schikora-Tamarit M.A."/>
        </authorList>
    </citation>
    <scope>NUCLEOTIDE SEQUENCE</scope>
    <source>
        <strain evidence="1">NCAIM Y.01608</strain>
    </source>
</reference>
<dbReference type="Proteomes" id="UP000788993">
    <property type="component" value="Unassembled WGS sequence"/>
</dbReference>
<accession>A0A9P8PJ53</accession>
<protein>
    <submittedName>
        <fullName evidence="1">Uncharacterized protein</fullName>
    </submittedName>
</protein>
<sequence>MKSCNSSGTSVYAAAVLTYFSSHSQFCLATSSKQRILSSARYMLALNIPPLLDLLRSSPFKYFWSGAPRSAWYRYALNAPGSTVTNPNTDSMGLSKMLLILYSKFCAATSGLRSSRLFFPRLALISPHAPATRGSLKAFHNL</sequence>
<reference evidence="1" key="1">
    <citation type="journal article" date="2021" name="Open Biol.">
        <title>Shared evolutionary footprints suggest mitochondrial oxidative damage underlies multiple complex I losses in fungi.</title>
        <authorList>
            <person name="Schikora-Tamarit M.A."/>
            <person name="Marcet-Houben M."/>
            <person name="Nosek J."/>
            <person name="Gabaldon T."/>
        </authorList>
    </citation>
    <scope>NUCLEOTIDE SEQUENCE</scope>
    <source>
        <strain evidence="1">NCAIM Y.01608</strain>
    </source>
</reference>
<evidence type="ECO:0000313" key="2">
    <source>
        <dbReference type="Proteomes" id="UP000788993"/>
    </source>
</evidence>
<dbReference type="EMBL" id="JAEUBD010000753">
    <property type="protein sequence ID" value="KAH3672585.1"/>
    <property type="molecule type" value="Genomic_DNA"/>
</dbReference>
<comment type="caution">
    <text evidence="1">The sequence shown here is derived from an EMBL/GenBank/DDBJ whole genome shotgun (WGS) entry which is preliminary data.</text>
</comment>
<keyword evidence="2" id="KW-1185">Reference proteome</keyword>
<organism evidence="1 2">
    <name type="scientific">Ogataea polymorpha</name>
    <dbReference type="NCBI Taxonomy" id="460523"/>
    <lineage>
        <taxon>Eukaryota</taxon>
        <taxon>Fungi</taxon>
        <taxon>Dikarya</taxon>
        <taxon>Ascomycota</taxon>
        <taxon>Saccharomycotina</taxon>
        <taxon>Pichiomycetes</taxon>
        <taxon>Pichiales</taxon>
        <taxon>Pichiaceae</taxon>
        <taxon>Ogataea</taxon>
    </lineage>
</organism>
<proteinExistence type="predicted"/>
<dbReference type="AlphaFoldDB" id="A0A9P8PJ53"/>
<evidence type="ECO:0000313" key="1">
    <source>
        <dbReference type="EMBL" id="KAH3672585.1"/>
    </source>
</evidence>